<organism evidence="2 3">
    <name type="scientific">Cocleimonas flava</name>
    <dbReference type="NCBI Taxonomy" id="634765"/>
    <lineage>
        <taxon>Bacteria</taxon>
        <taxon>Pseudomonadati</taxon>
        <taxon>Pseudomonadota</taxon>
        <taxon>Gammaproteobacteria</taxon>
        <taxon>Thiotrichales</taxon>
        <taxon>Thiotrichaceae</taxon>
        <taxon>Cocleimonas</taxon>
    </lineage>
</organism>
<feature type="region of interest" description="Disordered" evidence="1">
    <location>
        <begin position="186"/>
        <end position="229"/>
    </location>
</feature>
<dbReference type="AlphaFoldDB" id="A0A4R1FAU4"/>
<comment type="caution">
    <text evidence="2">The sequence shown here is derived from an EMBL/GenBank/DDBJ whole genome shotgun (WGS) entry which is preliminary data.</text>
</comment>
<feature type="compositionally biased region" description="Polar residues" evidence="1">
    <location>
        <begin position="193"/>
        <end position="216"/>
    </location>
</feature>
<sequence>MNQQITHCSVIKVTSWVAGFLLFVFPVFLPFLTVSADEISDAEIAAFYHRLTSAEKSSTQAKTKASQQQVTVTQKSKLLLNKEMPSKKRKQTRTAGPKITDDLNKNDPALIAFFESLNIEEAIPVTETDEPITPTVIKKTESVYEKTINNQADNLYVDIDDKGKATPPLIANKIIKTPARVEVLSSTREETVTTKAESTLPSSQNTNTTALSSQGVSDDKQESSPKSAKANDLNALFAKAFGKKTVSTPKEVTAELRVNNSTKGELKLFSNDQGVLDKVETEPLLVLLKDVLKEHVYFRVNEKLKTQKKTQFAVLSEMGIDAEYNPTNLSLDLNIKNELRRPNILSMISKKKASVRSENKIKANEISSFINAYTTVGFNSQNESDTDFKMKLEGSLNIGDKVLETTVDVRDEEYTFSNTTLTFDQPEKLKRFTLGNISSGNRNFQENLSLNGIRVSKEFFMDPELQIRPQANESLVLDSDSEVEVFINNQLIRRFYLKEGVYSLEDIGLYNGANNIRVRIKDEFGKITVKSSEQFYDSHLLKSGLSLYAFSVGYLSNEEGYTNDSLEDELILSGYYQKGLTKDLTLSVDAQITPNSYLLGTEVLTSVALGSIKNSFAVSGGADNQDTGYATSFEFRPNRKREYISLDTLREDMLGLEPPINDFLNGWTITGEYRSENFSQINEVQLDTVDELGNIVEVSNQRLKSNLQTNFSLNLSEKWNGYLNLGISDYYDADENIYASLNTTRRFDNGVSLSLGARYDSEDDFSMSMQLSVPLSHKSSRRKKSLDVLVNTKDSTLESKLSVKPTSLVGTNSLAGSLEHYQDDDTRQQNLNVQYRHNRFESTFAAHNRYSMSDSDNTQQLTVGFNTSLACVGGNCATSYPINDSFALVTGPSNQEAPIAINNGNNRFRYSEDNDTGLPDNYTALIPGKGDSAIVRLDSYRYQNINIDESTLPNGYDTEKTEFEVLPKYHQGFLIKAGGEPQTILDGMLVDTANKPLGFKGGQWIPVSSAVNSEANDAGTIDAKNKEAKTIAFFSNKAGRFRVISMPAGTYKLELFDYPDMNDIQISVPDLKGKVHQVGNLIIDE</sequence>
<reference evidence="2 3" key="1">
    <citation type="submission" date="2019-03" db="EMBL/GenBank/DDBJ databases">
        <title>Genomic Encyclopedia of Type Strains, Phase IV (KMG-IV): sequencing the most valuable type-strain genomes for metagenomic binning, comparative biology and taxonomic classification.</title>
        <authorList>
            <person name="Goeker M."/>
        </authorList>
    </citation>
    <scope>NUCLEOTIDE SEQUENCE [LARGE SCALE GENOMIC DNA]</scope>
    <source>
        <strain evidence="2 3">DSM 24830</strain>
    </source>
</reference>
<gene>
    <name evidence="2" type="ORF">EV695_0919</name>
</gene>
<dbReference type="Proteomes" id="UP000294887">
    <property type="component" value="Unassembled WGS sequence"/>
</dbReference>
<dbReference type="PANTHER" id="PTHR30451">
    <property type="entry name" value="OUTER MEMBRANE USHER PROTEIN"/>
    <property type="match status" value="1"/>
</dbReference>
<dbReference type="OrthoDB" id="499138at2"/>
<dbReference type="PANTHER" id="PTHR30451:SF5">
    <property type="entry name" value="SLR0019 PROTEIN"/>
    <property type="match status" value="1"/>
</dbReference>
<dbReference type="GO" id="GO:0015473">
    <property type="term" value="F:fimbrial usher porin activity"/>
    <property type="evidence" value="ECO:0007669"/>
    <property type="project" value="InterPro"/>
</dbReference>
<dbReference type="GO" id="GO:0009297">
    <property type="term" value="P:pilus assembly"/>
    <property type="evidence" value="ECO:0007669"/>
    <property type="project" value="InterPro"/>
</dbReference>
<dbReference type="EMBL" id="SMFQ01000002">
    <property type="protein sequence ID" value="TCJ89058.1"/>
    <property type="molecule type" value="Genomic_DNA"/>
</dbReference>
<evidence type="ECO:0000313" key="3">
    <source>
        <dbReference type="Proteomes" id="UP000294887"/>
    </source>
</evidence>
<proteinExistence type="predicted"/>
<dbReference type="Gene3D" id="2.60.40.3110">
    <property type="match status" value="1"/>
</dbReference>
<dbReference type="InterPro" id="IPR000015">
    <property type="entry name" value="Fimb_usher"/>
</dbReference>
<feature type="region of interest" description="Disordered" evidence="1">
    <location>
        <begin position="81"/>
        <end position="101"/>
    </location>
</feature>
<protein>
    <submittedName>
        <fullName evidence="2">Outer membrane usher protein FimD/PapC</fullName>
    </submittedName>
</protein>
<keyword evidence="3" id="KW-1185">Reference proteome</keyword>
<dbReference type="RefSeq" id="WP_131904715.1">
    <property type="nucleotide sequence ID" value="NZ_BAAAFU010000008.1"/>
</dbReference>
<name>A0A4R1FAU4_9GAMM</name>
<accession>A0A4R1FAU4</accession>
<evidence type="ECO:0000256" key="1">
    <source>
        <dbReference type="SAM" id="MobiDB-lite"/>
    </source>
</evidence>
<evidence type="ECO:0000313" key="2">
    <source>
        <dbReference type="EMBL" id="TCJ89058.1"/>
    </source>
</evidence>
<dbReference type="GO" id="GO:0009279">
    <property type="term" value="C:cell outer membrane"/>
    <property type="evidence" value="ECO:0007669"/>
    <property type="project" value="TreeGrafter"/>
</dbReference>